<reference evidence="2 3" key="1">
    <citation type="submission" date="2024-10" db="EMBL/GenBank/DDBJ databases">
        <title>The Natural Products Discovery Center: Release of the First 8490 Sequenced Strains for Exploring Actinobacteria Biosynthetic Diversity.</title>
        <authorList>
            <person name="Kalkreuter E."/>
            <person name="Kautsar S.A."/>
            <person name="Yang D."/>
            <person name="Bader C.D."/>
            <person name="Teijaro C.N."/>
            <person name="Fluegel L."/>
            <person name="Davis C.M."/>
            <person name="Simpson J.R."/>
            <person name="Lauterbach L."/>
            <person name="Steele A.D."/>
            <person name="Gui C."/>
            <person name="Meng S."/>
            <person name="Li G."/>
            <person name="Viehrig K."/>
            <person name="Ye F."/>
            <person name="Su P."/>
            <person name="Kiefer A.F."/>
            <person name="Nichols A."/>
            <person name="Cepeda A.J."/>
            <person name="Yan W."/>
            <person name="Fan B."/>
            <person name="Jiang Y."/>
            <person name="Adhikari A."/>
            <person name="Zheng C.-J."/>
            <person name="Schuster L."/>
            <person name="Cowan T.M."/>
            <person name="Smanski M.J."/>
            <person name="Chevrette M.G."/>
            <person name="De Carvalho L.P.S."/>
            <person name="Shen B."/>
        </authorList>
    </citation>
    <scope>NUCLEOTIDE SEQUENCE [LARGE SCALE GENOMIC DNA]</scope>
    <source>
        <strain evidence="2 3">NPDC019275</strain>
    </source>
</reference>
<organism evidence="2 3">
    <name type="scientific">Nocardia xishanensis</name>
    <dbReference type="NCBI Taxonomy" id="238964"/>
    <lineage>
        <taxon>Bacteria</taxon>
        <taxon>Bacillati</taxon>
        <taxon>Actinomycetota</taxon>
        <taxon>Actinomycetes</taxon>
        <taxon>Mycobacteriales</taxon>
        <taxon>Nocardiaceae</taxon>
        <taxon>Nocardia</taxon>
    </lineage>
</organism>
<dbReference type="Proteomes" id="UP001611415">
    <property type="component" value="Unassembled WGS sequence"/>
</dbReference>
<dbReference type="CDD" id="cd01823">
    <property type="entry name" value="SEST_like"/>
    <property type="match status" value="1"/>
</dbReference>
<dbReference type="SUPFAM" id="SSF52266">
    <property type="entry name" value="SGNH hydrolase"/>
    <property type="match status" value="1"/>
</dbReference>
<dbReference type="Pfam" id="PF13472">
    <property type="entry name" value="Lipase_GDSL_2"/>
    <property type="match status" value="1"/>
</dbReference>
<dbReference type="InterPro" id="IPR013830">
    <property type="entry name" value="SGNH_hydro"/>
</dbReference>
<dbReference type="RefSeq" id="WP_397095893.1">
    <property type="nucleotide sequence ID" value="NZ_JBIRYO010000038.1"/>
</dbReference>
<dbReference type="InterPro" id="IPR036514">
    <property type="entry name" value="SGNH_hydro_sf"/>
</dbReference>
<sequence>MSNYHCPQLVDRRSWRNMLPCNETNRCSSRSFSGSEPPISLSDNHLSGIFPAVAKNTSNIQMRFRSSSALLATCLGAAVAFTGPAYVGGLPSATAAHDTVYVAMGDSYAAGVGIEPMVSSRLCSRSAVNYASLVAWELAAAEFRDVTCGGADVGDFAAPQIGMTGRTEAPQYDALSADTTLVTVGIGGNDIGLARLAVGCLNPTRREGYSCAASSNSDGTDVYADKIREFTGTYGEVIEEIRRRAPRAEIVMVGYPTAFRPGGCPDVQPVLPADADYVQARLEQLNAVMKEEAAAHGARYVDLIPSTRGHDACAAPEQRWVEGMIPVMPGGTPLHPNAAGHANAAKEVLATVRGAH</sequence>
<evidence type="ECO:0000313" key="2">
    <source>
        <dbReference type="EMBL" id="MFI2478404.1"/>
    </source>
</evidence>
<dbReference type="Gene3D" id="3.40.50.1110">
    <property type="entry name" value="SGNH hydrolase"/>
    <property type="match status" value="1"/>
</dbReference>
<dbReference type="InterPro" id="IPR037460">
    <property type="entry name" value="SEST-like"/>
</dbReference>
<protein>
    <submittedName>
        <fullName evidence="2">SGNH/GDSL hydrolase family protein</fullName>
        <ecNumber evidence="2">3.1.-.-</ecNumber>
    </submittedName>
</protein>
<evidence type="ECO:0000259" key="1">
    <source>
        <dbReference type="Pfam" id="PF13472"/>
    </source>
</evidence>
<accession>A0ABW7XBN0</accession>
<dbReference type="PANTHER" id="PTHR37981">
    <property type="entry name" value="LIPASE 2"/>
    <property type="match status" value="1"/>
</dbReference>
<name>A0ABW7XBN0_9NOCA</name>
<keyword evidence="2" id="KW-0378">Hydrolase</keyword>
<dbReference type="EMBL" id="JBIRYO010000038">
    <property type="protein sequence ID" value="MFI2478404.1"/>
    <property type="molecule type" value="Genomic_DNA"/>
</dbReference>
<dbReference type="EC" id="3.1.-.-" evidence="2"/>
<dbReference type="PANTHER" id="PTHR37981:SF1">
    <property type="entry name" value="SGNH HYDROLASE-TYPE ESTERASE DOMAIN-CONTAINING PROTEIN"/>
    <property type="match status" value="1"/>
</dbReference>
<evidence type="ECO:0000313" key="3">
    <source>
        <dbReference type="Proteomes" id="UP001611415"/>
    </source>
</evidence>
<feature type="domain" description="SGNH hydrolase-type esterase" evidence="1">
    <location>
        <begin position="103"/>
        <end position="342"/>
    </location>
</feature>
<keyword evidence="3" id="KW-1185">Reference proteome</keyword>
<dbReference type="GO" id="GO:0016787">
    <property type="term" value="F:hydrolase activity"/>
    <property type="evidence" value="ECO:0007669"/>
    <property type="project" value="UniProtKB-KW"/>
</dbReference>
<proteinExistence type="predicted"/>
<gene>
    <name evidence="2" type="ORF">ACH49W_34035</name>
</gene>
<comment type="caution">
    <text evidence="2">The sequence shown here is derived from an EMBL/GenBank/DDBJ whole genome shotgun (WGS) entry which is preliminary data.</text>
</comment>